<keyword evidence="2" id="KW-1185">Reference proteome</keyword>
<proteinExistence type="predicted"/>
<dbReference type="AlphaFoldDB" id="A0A9N7VQX4"/>
<evidence type="ECO:0000313" key="2">
    <source>
        <dbReference type="Proteomes" id="UP001153269"/>
    </source>
</evidence>
<sequence length="104" mass="11767">MSGRTAQRDLFDSARQRPRARLYINWRFRAVNLGECDRGPTFRQPARMNKHPLKNPPFSTTPSFSRLAAFSLLDASTIQLHPRTINASVTPLTSTALHPSTFTK</sequence>
<reference evidence="1" key="1">
    <citation type="submission" date="2020-03" db="EMBL/GenBank/DDBJ databases">
        <authorList>
            <person name="Weist P."/>
        </authorList>
    </citation>
    <scope>NUCLEOTIDE SEQUENCE</scope>
</reference>
<comment type="caution">
    <text evidence="1">The sequence shown here is derived from an EMBL/GenBank/DDBJ whole genome shotgun (WGS) entry which is preliminary data.</text>
</comment>
<protein>
    <submittedName>
        <fullName evidence="1">Uncharacterized protein</fullName>
    </submittedName>
</protein>
<dbReference type="Proteomes" id="UP001153269">
    <property type="component" value="Unassembled WGS sequence"/>
</dbReference>
<dbReference type="EMBL" id="CADEAL010004236">
    <property type="protein sequence ID" value="CAB1455029.1"/>
    <property type="molecule type" value="Genomic_DNA"/>
</dbReference>
<evidence type="ECO:0000313" key="1">
    <source>
        <dbReference type="EMBL" id="CAB1455029.1"/>
    </source>
</evidence>
<organism evidence="1 2">
    <name type="scientific">Pleuronectes platessa</name>
    <name type="common">European plaice</name>
    <dbReference type="NCBI Taxonomy" id="8262"/>
    <lineage>
        <taxon>Eukaryota</taxon>
        <taxon>Metazoa</taxon>
        <taxon>Chordata</taxon>
        <taxon>Craniata</taxon>
        <taxon>Vertebrata</taxon>
        <taxon>Euteleostomi</taxon>
        <taxon>Actinopterygii</taxon>
        <taxon>Neopterygii</taxon>
        <taxon>Teleostei</taxon>
        <taxon>Neoteleostei</taxon>
        <taxon>Acanthomorphata</taxon>
        <taxon>Carangaria</taxon>
        <taxon>Pleuronectiformes</taxon>
        <taxon>Pleuronectoidei</taxon>
        <taxon>Pleuronectidae</taxon>
        <taxon>Pleuronectes</taxon>
    </lineage>
</organism>
<accession>A0A9N7VQX4</accession>
<name>A0A9N7VQX4_PLEPL</name>
<gene>
    <name evidence="1" type="ORF">PLEPLA_LOCUS42799</name>
</gene>